<organism evidence="1 2">
    <name type="scientific">Ciona intestinalis</name>
    <name type="common">Transparent sea squirt</name>
    <name type="synonym">Ascidia intestinalis</name>
    <dbReference type="NCBI Taxonomy" id="7719"/>
    <lineage>
        <taxon>Eukaryota</taxon>
        <taxon>Metazoa</taxon>
        <taxon>Chordata</taxon>
        <taxon>Tunicata</taxon>
        <taxon>Ascidiacea</taxon>
        <taxon>Phlebobranchia</taxon>
        <taxon>Cionidae</taxon>
        <taxon>Ciona</taxon>
    </lineage>
</organism>
<proteinExistence type="predicted"/>
<dbReference type="Proteomes" id="UP000008144">
    <property type="component" value="Chromosome 7"/>
</dbReference>
<reference evidence="1" key="4">
    <citation type="submission" date="2025-09" db="UniProtKB">
        <authorList>
            <consortium name="Ensembl"/>
        </authorList>
    </citation>
    <scope>IDENTIFICATION</scope>
</reference>
<name>H2Y161_CIOIN</name>
<accession>H2Y161</accession>
<evidence type="ECO:0000313" key="2">
    <source>
        <dbReference type="Proteomes" id="UP000008144"/>
    </source>
</evidence>
<dbReference type="HOGENOM" id="CLU_2440192_0_0_1"/>
<reference evidence="1" key="2">
    <citation type="journal article" date="2008" name="Genome Biol.">
        <title>Improved genome assembly and evidence-based global gene model set for the chordate Ciona intestinalis: new insight into intron and operon populations.</title>
        <authorList>
            <person name="Satou Y."/>
            <person name="Mineta K."/>
            <person name="Ogasawara M."/>
            <person name="Sasakura Y."/>
            <person name="Shoguchi E."/>
            <person name="Ueno K."/>
            <person name="Yamada L."/>
            <person name="Matsumoto J."/>
            <person name="Wasserscheid J."/>
            <person name="Dewar K."/>
            <person name="Wiley G.B."/>
            <person name="Macmil S.L."/>
            <person name="Roe B.A."/>
            <person name="Zeller R.W."/>
            <person name="Hastings K.E."/>
            <person name="Lemaire P."/>
            <person name="Lindquist E."/>
            <person name="Endo T."/>
            <person name="Hotta K."/>
            <person name="Inaba K."/>
        </authorList>
    </citation>
    <scope>NUCLEOTIDE SEQUENCE [LARGE SCALE GENOMIC DNA]</scope>
    <source>
        <strain evidence="1">wild type</strain>
    </source>
</reference>
<dbReference type="EMBL" id="EAAA01002503">
    <property type="status" value="NOT_ANNOTATED_CDS"/>
    <property type="molecule type" value="Genomic_DNA"/>
</dbReference>
<sequence>MTVCCPPDATCSTLLFSRFFPVNSTGSHSSSSSPVVSWRFVPSPHPYALPGEGSANDTHEVAVIDVMSQSEFIFFGSEASMTSLPCPSRP</sequence>
<reference evidence="2" key="1">
    <citation type="journal article" date="2002" name="Science">
        <title>The draft genome of Ciona intestinalis: insights into chordate and vertebrate origins.</title>
        <authorList>
            <person name="Dehal P."/>
            <person name="Satou Y."/>
            <person name="Campbell R.K."/>
            <person name="Chapman J."/>
            <person name="Degnan B."/>
            <person name="De Tomaso A."/>
            <person name="Davidson B."/>
            <person name="Di Gregorio A."/>
            <person name="Gelpke M."/>
            <person name="Goodstein D.M."/>
            <person name="Harafuji N."/>
            <person name="Hastings K.E."/>
            <person name="Ho I."/>
            <person name="Hotta K."/>
            <person name="Huang W."/>
            <person name="Kawashima T."/>
            <person name="Lemaire P."/>
            <person name="Martinez D."/>
            <person name="Meinertzhagen I.A."/>
            <person name="Necula S."/>
            <person name="Nonaka M."/>
            <person name="Putnam N."/>
            <person name="Rash S."/>
            <person name="Saiga H."/>
            <person name="Satake M."/>
            <person name="Terry A."/>
            <person name="Yamada L."/>
            <person name="Wang H.G."/>
            <person name="Awazu S."/>
            <person name="Azumi K."/>
            <person name="Boore J."/>
            <person name="Branno M."/>
            <person name="Chin-Bow S."/>
            <person name="DeSantis R."/>
            <person name="Doyle S."/>
            <person name="Francino P."/>
            <person name="Keys D.N."/>
            <person name="Haga S."/>
            <person name="Hayashi H."/>
            <person name="Hino K."/>
            <person name="Imai K.S."/>
            <person name="Inaba K."/>
            <person name="Kano S."/>
            <person name="Kobayashi K."/>
            <person name="Kobayashi M."/>
            <person name="Lee B.I."/>
            <person name="Makabe K.W."/>
            <person name="Manohar C."/>
            <person name="Matassi G."/>
            <person name="Medina M."/>
            <person name="Mochizuki Y."/>
            <person name="Mount S."/>
            <person name="Morishita T."/>
            <person name="Miura S."/>
            <person name="Nakayama A."/>
            <person name="Nishizaka S."/>
            <person name="Nomoto H."/>
            <person name="Ohta F."/>
            <person name="Oishi K."/>
            <person name="Rigoutsos I."/>
            <person name="Sano M."/>
            <person name="Sasaki A."/>
            <person name="Sasakura Y."/>
            <person name="Shoguchi E."/>
            <person name="Shin-i T."/>
            <person name="Spagnuolo A."/>
            <person name="Stainier D."/>
            <person name="Suzuki M.M."/>
            <person name="Tassy O."/>
            <person name="Takatori N."/>
            <person name="Tokuoka M."/>
            <person name="Yagi K."/>
            <person name="Yoshizaki F."/>
            <person name="Wada S."/>
            <person name="Zhang C."/>
            <person name="Hyatt P.D."/>
            <person name="Larimer F."/>
            <person name="Detter C."/>
            <person name="Doggett N."/>
            <person name="Glavina T."/>
            <person name="Hawkins T."/>
            <person name="Richardson P."/>
            <person name="Lucas S."/>
            <person name="Kohara Y."/>
            <person name="Levine M."/>
            <person name="Satoh N."/>
            <person name="Rokhsar D.S."/>
        </authorList>
    </citation>
    <scope>NUCLEOTIDE SEQUENCE [LARGE SCALE GENOMIC DNA]</scope>
</reference>
<dbReference type="InParanoid" id="H2Y161"/>
<dbReference type="Ensembl" id="ENSCINT00000031225.1">
    <property type="protein sequence ID" value="ENSCINP00000035645.1"/>
    <property type="gene ID" value="ENSCING00000019522.1"/>
</dbReference>
<reference evidence="1" key="3">
    <citation type="submission" date="2025-08" db="UniProtKB">
        <authorList>
            <consortium name="Ensembl"/>
        </authorList>
    </citation>
    <scope>IDENTIFICATION</scope>
</reference>
<evidence type="ECO:0000313" key="1">
    <source>
        <dbReference type="Ensembl" id="ENSCINP00000035645.1"/>
    </source>
</evidence>
<keyword evidence="2" id="KW-1185">Reference proteome</keyword>
<dbReference type="AlphaFoldDB" id="H2Y161"/>
<protein>
    <submittedName>
        <fullName evidence="1">Uncharacterized protein</fullName>
    </submittedName>
</protein>